<evidence type="ECO:0000256" key="5">
    <source>
        <dbReference type="ARBA" id="ARBA00022692"/>
    </source>
</evidence>
<keyword evidence="4" id="KW-0337">GPI-anchor biosynthesis</keyword>
<keyword evidence="5 8" id="KW-0812">Transmembrane</keyword>
<keyword evidence="10" id="KW-1185">Reference proteome</keyword>
<reference evidence="9 10" key="1">
    <citation type="submission" date="2024-05" db="EMBL/GenBank/DDBJ databases">
        <title>Long read based assembly of the Candida bracarensis genome reveals expanded adhesin content.</title>
        <authorList>
            <person name="Marcet-Houben M."/>
            <person name="Ksiezopolska E."/>
            <person name="Gabaldon T."/>
        </authorList>
    </citation>
    <scope>NUCLEOTIDE SEQUENCE [LARGE SCALE GENOMIC DNA]</scope>
    <source>
        <strain evidence="9 10">CBM6</strain>
    </source>
</reference>
<dbReference type="Proteomes" id="UP001623330">
    <property type="component" value="Unassembled WGS sequence"/>
</dbReference>
<protein>
    <submittedName>
        <fullName evidence="9">Phosphatidylinositol N-acetylglucosaminyltransferase GPI2 subunit</fullName>
    </submittedName>
</protein>
<dbReference type="GO" id="GO:0016757">
    <property type="term" value="F:glycosyltransferase activity"/>
    <property type="evidence" value="ECO:0007669"/>
    <property type="project" value="UniProtKB-KW"/>
</dbReference>
<feature type="transmembrane region" description="Helical" evidence="8">
    <location>
        <begin position="219"/>
        <end position="248"/>
    </location>
</feature>
<keyword evidence="9" id="KW-0328">Glycosyltransferase</keyword>
<evidence type="ECO:0000256" key="1">
    <source>
        <dbReference type="ARBA" id="ARBA00004141"/>
    </source>
</evidence>
<keyword evidence="9" id="KW-0808">Transferase</keyword>
<feature type="transmembrane region" description="Helical" evidence="8">
    <location>
        <begin position="82"/>
        <end position="100"/>
    </location>
</feature>
<comment type="subcellular location">
    <subcellularLocation>
        <location evidence="1">Membrane</location>
        <topology evidence="1">Multi-pass membrane protein</topology>
    </subcellularLocation>
</comment>
<keyword evidence="6 8" id="KW-1133">Transmembrane helix</keyword>
<dbReference type="PANTHER" id="PTHR12982:SF0">
    <property type="entry name" value="PHOSPHATIDYLINOSITOL N-ACETYLGLUCOSAMINYLTRANSFERASE SUBUNIT C"/>
    <property type="match status" value="1"/>
</dbReference>
<gene>
    <name evidence="9" type="ORF">RNJ44_03806</name>
</gene>
<dbReference type="PANTHER" id="PTHR12982">
    <property type="entry name" value="PHOSPHATIDYLINOSITOL GLYCAN, CLASS C"/>
    <property type="match status" value="1"/>
</dbReference>
<keyword evidence="7 8" id="KW-0472">Membrane</keyword>
<evidence type="ECO:0000256" key="6">
    <source>
        <dbReference type="ARBA" id="ARBA00022989"/>
    </source>
</evidence>
<dbReference type="Pfam" id="PF06432">
    <property type="entry name" value="GPI2"/>
    <property type="match status" value="1"/>
</dbReference>
<evidence type="ECO:0000256" key="4">
    <source>
        <dbReference type="ARBA" id="ARBA00022502"/>
    </source>
</evidence>
<feature type="transmembrane region" description="Helical" evidence="8">
    <location>
        <begin position="57"/>
        <end position="76"/>
    </location>
</feature>
<evidence type="ECO:0000313" key="10">
    <source>
        <dbReference type="Proteomes" id="UP001623330"/>
    </source>
</evidence>
<comment type="pathway">
    <text evidence="2">Glycolipid biosynthesis; glycosylphosphatidylinositol-anchor biosynthesis.</text>
</comment>
<dbReference type="PIRSF" id="PIRSF016104">
    <property type="entry name" value="GPI2"/>
    <property type="match status" value="1"/>
</dbReference>
<feature type="transmembrane region" description="Helical" evidence="8">
    <location>
        <begin position="188"/>
        <end position="207"/>
    </location>
</feature>
<sequence length="279" mass="32465">MKEKQWHRKLWMKQDFPDTYTDKDFFKFLDELNASKYNNANKQSVDRQKIRKDFLGFYHLVLNTSFVYLIFCYLYYYEYDPLPPSIVMTAIITGCILYKSQEKNNLITLKSAILITFTMLILSPVIKSLSRSSASDSIWTLSFWLSVSYLYVNSSSKKHGNIPTNLSTNILLANVAVLASRLSTTTQVFCFMLLCVEVNIILPTLVSPHNIVYSLTSHIVVYTFVTTTLGINYMISTLIIATAFQVLFPKWFIYWKLHYHRYDNSLLSVWDPAKPILDR</sequence>
<proteinExistence type="inferred from homology"/>
<comment type="caution">
    <text evidence="9">The sequence shown here is derived from an EMBL/GenBank/DDBJ whole genome shotgun (WGS) entry which is preliminary data.</text>
</comment>
<dbReference type="InterPro" id="IPR009450">
    <property type="entry name" value="Plno_GlcNAc_GPI2"/>
</dbReference>
<dbReference type="EMBL" id="JBEVYD010000004">
    <property type="protein sequence ID" value="KAL3233766.1"/>
    <property type="molecule type" value="Genomic_DNA"/>
</dbReference>
<feature type="transmembrane region" description="Helical" evidence="8">
    <location>
        <begin position="107"/>
        <end position="126"/>
    </location>
</feature>
<feature type="transmembrane region" description="Helical" evidence="8">
    <location>
        <begin position="132"/>
        <end position="152"/>
    </location>
</feature>
<comment type="similarity">
    <text evidence="3">Belongs to the PIGC family.</text>
</comment>
<name>A0ABR4NY00_9SACH</name>
<evidence type="ECO:0000256" key="3">
    <source>
        <dbReference type="ARBA" id="ARBA00008321"/>
    </source>
</evidence>
<evidence type="ECO:0000256" key="8">
    <source>
        <dbReference type="SAM" id="Phobius"/>
    </source>
</evidence>
<evidence type="ECO:0000256" key="2">
    <source>
        <dbReference type="ARBA" id="ARBA00004687"/>
    </source>
</evidence>
<evidence type="ECO:0000313" key="9">
    <source>
        <dbReference type="EMBL" id="KAL3233766.1"/>
    </source>
</evidence>
<accession>A0ABR4NY00</accession>
<evidence type="ECO:0000256" key="7">
    <source>
        <dbReference type="ARBA" id="ARBA00023136"/>
    </source>
</evidence>
<organism evidence="9 10">
    <name type="scientific">Nakaseomyces bracarensis</name>
    <dbReference type="NCBI Taxonomy" id="273131"/>
    <lineage>
        <taxon>Eukaryota</taxon>
        <taxon>Fungi</taxon>
        <taxon>Dikarya</taxon>
        <taxon>Ascomycota</taxon>
        <taxon>Saccharomycotina</taxon>
        <taxon>Saccharomycetes</taxon>
        <taxon>Saccharomycetales</taxon>
        <taxon>Saccharomycetaceae</taxon>
        <taxon>Nakaseomyces</taxon>
    </lineage>
</organism>